<keyword evidence="3" id="KW-1185">Reference proteome</keyword>
<name>A0A087GRK1_ARAAL</name>
<feature type="region of interest" description="Disordered" evidence="1">
    <location>
        <begin position="264"/>
        <end position="303"/>
    </location>
</feature>
<evidence type="ECO:0000313" key="2">
    <source>
        <dbReference type="EMBL" id="KFK32503.1"/>
    </source>
</evidence>
<dbReference type="EMBL" id="CM002874">
    <property type="protein sequence ID" value="KFK32503.1"/>
    <property type="molecule type" value="Genomic_DNA"/>
</dbReference>
<dbReference type="PANTHER" id="PTHR33095">
    <property type="entry name" value="OS07G0619500 PROTEIN"/>
    <property type="match status" value="1"/>
</dbReference>
<organism evidence="2 3">
    <name type="scientific">Arabis alpina</name>
    <name type="common">Alpine rock-cress</name>
    <dbReference type="NCBI Taxonomy" id="50452"/>
    <lineage>
        <taxon>Eukaryota</taxon>
        <taxon>Viridiplantae</taxon>
        <taxon>Streptophyta</taxon>
        <taxon>Embryophyta</taxon>
        <taxon>Tracheophyta</taxon>
        <taxon>Spermatophyta</taxon>
        <taxon>Magnoliopsida</taxon>
        <taxon>eudicotyledons</taxon>
        <taxon>Gunneridae</taxon>
        <taxon>Pentapetalae</taxon>
        <taxon>rosids</taxon>
        <taxon>malvids</taxon>
        <taxon>Brassicales</taxon>
        <taxon>Brassicaceae</taxon>
        <taxon>Arabideae</taxon>
        <taxon>Arabis</taxon>
    </lineage>
</organism>
<feature type="region of interest" description="Disordered" evidence="1">
    <location>
        <begin position="169"/>
        <end position="188"/>
    </location>
</feature>
<feature type="compositionally biased region" description="Basic and acidic residues" evidence="1">
    <location>
        <begin position="169"/>
        <end position="180"/>
    </location>
</feature>
<dbReference type="Pfam" id="PF07816">
    <property type="entry name" value="DUF1645"/>
    <property type="match status" value="1"/>
</dbReference>
<dbReference type="AlphaFoldDB" id="A0A087GRK1"/>
<gene>
    <name evidence="2" type="ordered locus">AALP_Aa6g251100</name>
</gene>
<sequence length="324" mass="36976">MEVMSLTAPSSPRHYSGCYLSAPTSPRRVTELYRDFNQAATRTFSDRLTIPFNWEETPGTPRKITNDEVDTVDDFAFNIGEKFETTSLFAEELFDGGKIKPLKPPPYLQLDNHHQHQFTNSFSPPVSSPRSPRSPIAHGKDIIRKAFSPRKKLVEVDPFEVAIDNARKGVGEERGRERRQNSSRRTARSLSPFRVSAYPWEELEQEQKEVQEQRKGSFSSTSSSTCVSCKSSSSKKWRLKDFLLFRSVSEGRARHNKDSVKTFSGLFRKQEETKDSSSRGRGSSSSSSSSISPHELHYRSKKAETKDLKKRTFLPYMQIGRFAF</sequence>
<feature type="compositionally biased region" description="Basic and acidic residues" evidence="1">
    <location>
        <begin position="294"/>
        <end position="303"/>
    </location>
</feature>
<feature type="region of interest" description="Disordered" evidence="1">
    <location>
        <begin position="206"/>
        <end position="229"/>
    </location>
</feature>
<accession>A0A087GRK1</accession>
<evidence type="ECO:0000313" key="3">
    <source>
        <dbReference type="Proteomes" id="UP000029120"/>
    </source>
</evidence>
<evidence type="ECO:0000256" key="1">
    <source>
        <dbReference type="SAM" id="MobiDB-lite"/>
    </source>
</evidence>
<feature type="compositionally biased region" description="Low complexity" evidence="1">
    <location>
        <begin position="279"/>
        <end position="292"/>
    </location>
</feature>
<dbReference type="PANTHER" id="PTHR33095:SF14">
    <property type="entry name" value="AR781"/>
    <property type="match status" value="1"/>
</dbReference>
<dbReference type="OrthoDB" id="667051at2759"/>
<feature type="compositionally biased region" description="Low complexity" evidence="1">
    <location>
        <begin position="217"/>
        <end position="229"/>
    </location>
</feature>
<dbReference type="Proteomes" id="UP000029120">
    <property type="component" value="Chromosome 6"/>
</dbReference>
<feature type="compositionally biased region" description="Basic and acidic residues" evidence="1">
    <location>
        <begin position="206"/>
        <end position="215"/>
    </location>
</feature>
<dbReference type="Gramene" id="KFK32503">
    <property type="protein sequence ID" value="KFK32503"/>
    <property type="gene ID" value="AALP_AA6G251100"/>
</dbReference>
<proteinExistence type="predicted"/>
<dbReference type="InterPro" id="IPR012442">
    <property type="entry name" value="DUF1645_plant"/>
</dbReference>
<feature type="compositionally biased region" description="Basic and acidic residues" evidence="1">
    <location>
        <begin position="268"/>
        <end position="278"/>
    </location>
</feature>
<dbReference type="GO" id="GO:0010038">
    <property type="term" value="P:response to metal ion"/>
    <property type="evidence" value="ECO:0007669"/>
    <property type="project" value="EnsemblPlants"/>
</dbReference>
<dbReference type="OMA" id="ISSAHEF"/>
<feature type="region of interest" description="Disordered" evidence="1">
    <location>
        <begin position="118"/>
        <end position="140"/>
    </location>
</feature>
<protein>
    <submittedName>
        <fullName evidence="2">Uncharacterized protein</fullName>
    </submittedName>
</protein>
<dbReference type="eggNOG" id="ENOG502QV49">
    <property type="taxonomic scope" value="Eukaryota"/>
</dbReference>
<feature type="compositionally biased region" description="Low complexity" evidence="1">
    <location>
        <begin position="123"/>
        <end position="135"/>
    </location>
</feature>
<reference evidence="3" key="1">
    <citation type="journal article" date="2015" name="Nat. Plants">
        <title>Genome expansion of Arabis alpina linked with retrotransposition and reduced symmetric DNA methylation.</title>
        <authorList>
            <person name="Willing E.M."/>
            <person name="Rawat V."/>
            <person name="Mandakova T."/>
            <person name="Maumus F."/>
            <person name="James G.V."/>
            <person name="Nordstroem K.J."/>
            <person name="Becker C."/>
            <person name="Warthmann N."/>
            <person name="Chica C."/>
            <person name="Szarzynska B."/>
            <person name="Zytnicki M."/>
            <person name="Albani M.C."/>
            <person name="Kiefer C."/>
            <person name="Bergonzi S."/>
            <person name="Castaings L."/>
            <person name="Mateos J.L."/>
            <person name="Berns M.C."/>
            <person name="Bujdoso N."/>
            <person name="Piofczyk T."/>
            <person name="de Lorenzo L."/>
            <person name="Barrero-Sicilia C."/>
            <person name="Mateos I."/>
            <person name="Piednoel M."/>
            <person name="Hagmann J."/>
            <person name="Chen-Min-Tao R."/>
            <person name="Iglesias-Fernandez R."/>
            <person name="Schuster S.C."/>
            <person name="Alonso-Blanco C."/>
            <person name="Roudier F."/>
            <person name="Carbonero P."/>
            <person name="Paz-Ares J."/>
            <person name="Davis S.J."/>
            <person name="Pecinka A."/>
            <person name="Quesneville H."/>
            <person name="Colot V."/>
            <person name="Lysak M.A."/>
            <person name="Weigel D."/>
            <person name="Coupland G."/>
            <person name="Schneeberger K."/>
        </authorList>
    </citation>
    <scope>NUCLEOTIDE SEQUENCE [LARGE SCALE GENOMIC DNA]</scope>
    <source>
        <strain evidence="3">cv. Pajares</strain>
    </source>
</reference>